<dbReference type="InterPro" id="IPR000073">
    <property type="entry name" value="AB_hydrolase_1"/>
</dbReference>
<evidence type="ECO:0000313" key="3">
    <source>
        <dbReference type="Proteomes" id="UP000278962"/>
    </source>
</evidence>
<dbReference type="GO" id="GO:0046503">
    <property type="term" value="P:glycerolipid catabolic process"/>
    <property type="evidence" value="ECO:0007669"/>
    <property type="project" value="TreeGrafter"/>
</dbReference>
<dbReference type="EMBL" id="RBIL01000001">
    <property type="protein sequence ID" value="RKQ90758.1"/>
    <property type="molecule type" value="Genomic_DNA"/>
</dbReference>
<dbReference type="OrthoDB" id="8957634at2"/>
<reference evidence="2 3" key="1">
    <citation type="submission" date="2018-10" db="EMBL/GenBank/DDBJ databases">
        <title>Genomic Encyclopedia of Archaeal and Bacterial Type Strains, Phase II (KMG-II): from individual species to whole genera.</title>
        <authorList>
            <person name="Goeker M."/>
        </authorList>
    </citation>
    <scope>NUCLEOTIDE SEQUENCE [LARGE SCALE GENOMIC DNA]</scope>
    <source>
        <strain evidence="2 3">DSM 14954</strain>
    </source>
</reference>
<dbReference type="PANTHER" id="PTHR43433:SF5">
    <property type="entry name" value="AB HYDROLASE-1 DOMAIN-CONTAINING PROTEIN"/>
    <property type="match status" value="1"/>
</dbReference>
<comment type="caution">
    <text evidence="2">The sequence shown here is derived from an EMBL/GenBank/DDBJ whole genome shotgun (WGS) entry which is preliminary data.</text>
</comment>
<dbReference type="Proteomes" id="UP000278962">
    <property type="component" value="Unassembled WGS sequence"/>
</dbReference>
<proteinExistence type="predicted"/>
<evidence type="ECO:0000259" key="1">
    <source>
        <dbReference type="Pfam" id="PF12697"/>
    </source>
</evidence>
<dbReference type="PRINTS" id="PR00111">
    <property type="entry name" value="ABHYDROLASE"/>
</dbReference>
<organism evidence="2 3">
    <name type="scientific">Solirubrobacter pauli</name>
    <dbReference type="NCBI Taxonomy" id="166793"/>
    <lineage>
        <taxon>Bacteria</taxon>
        <taxon>Bacillati</taxon>
        <taxon>Actinomycetota</taxon>
        <taxon>Thermoleophilia</taxon>
        <taxon>Solirubrobacterales</taxon>
        <taxon>Solirubrobacteraceae</taxon>
        <taxon>Solirubrobacter</taxon>
    </lineage>
</organism>
<dbReference type="Gene3D" id="3.40.50.1820">
    <property type="entry name" value="alpha/beta hydrolase"/>
    <property type="match status" value="2"/>
</dbReference>
<dbReference type="AlphaFoldDB" id="A0A660L6T0"/>
<dbReference type="InterPro" id="IPR050471">
    <property type="entry name" value="AB_hydrolase"/>
</dbReference>
<keyword evidence="2" id="KW-0378">Hydrolase</keyword>
<dbReference type="RefSeq" id="WP_121247792.1">
    <property type="nucleotide sequence ID" value="NZ_RBIL01000001.1"/>
</dbReference>
<name>A0A660L6T0_9ACTN</name>
<dbReference type="InterPro" id="IPR029058">
    <property type="entry name" value="AB_hydrolase_fold"/>
</dbReference>
<dbReference type="Pfam" id="PF12697">
    <property type="entry name" value="Abhydrolase_6"/>
    <property type="match status" value="1"/>
</dbReference>
<feature type="domain" description="AB hydrolase-1" evidence="1">
    <location>
        <begin position="12"/>
        <end position="111"/>
    </location>
</feature>
<sequence>MDTFGAKTDPAILLMHGAGDTRHAWDDAFCMQLAAAGRHVARYDLADGPDLDALVRQALDRLDELGRAHLVGLSLGGMVAQKLAIAHPERVASLTLMSTTAGGERPDDWFGDPWRPHLGEITAPTLVIHGADDTMFPLPHAHTLAHEIDGAHLLVLPETGHEHPPRRHWDTVVAAIVAHTA</sequence>
<dbReference type="SUPFAM" id="SSF53474">
    <property type="entry name" value="alpha/beta-Hydrolases"/>
    <property type="match status" value="1"/>
</dbReference>
<accession>A0A660L6T0</accession>
<protein>
    <submittedName>
        <fullName evidence="2">Alpha/beta hydrolase family protein</fullName>
    </submittedName>
</protein>
<evidence type="ECO:0000313" key="2">
    <source>
        <dbReference type="EMBL" id="RKQ90758.1"/>
    </source>
</evidence>
<dbReference type="PANTHER" id="PTHR43433">
    <property type="entry name" value="HYDROLASE, ALPHA/BETA FOLD FAMILY PROTEIN"/>
    <property type="match status" value="1"/>
</dbReference>
<keyword evidence="3" id="KW-1185">Reference proteome</keyword>
<dbReference type="GO" id="GO:0004806">
    <property type="term" value="F:triacylglycerol lipase activity"/>
    <property type="evidence" value="ECO:0007669"/>
    <property type="project" value="TreeGrafter"/>
</dbReference>
<gene>
    <name evidence="2" type="ORF">C8N24_0571</name>
</gene>